<reference evidence="2" key="1">
    <citation type="submission" date="2016-04" db="EMBL/GenBank/DDBJ databases">
        <authorList>
            <person name="Evans L.H."/>
            <person name="Alamgir A."/>
            <person name="Owens N."/>
            <person name="Weber N.D."/>
            <person name="Virtaneva K."/>
            <person name="Barbian K."/>
            <person name="Babar A."/>
            <person name="Rosenke K."/>
        </authorList>
    </citation>
    <scope>NUCLEOTIDE SEQUENCE [LARGE SCALE GENOMIC DNA]</scope>
    <source>
        <strain evidence="2">CBS 101.48</strain>
    </source>
</reference>
<name>A0A163KAN7_ABSGL</name>
<dbReference type="Proteomes" id="UP000078561">
    <property type="component" value="Unassembled WGS sequence"/>
</dbReference>
<dbReference type="InterPro" id="IPR051222">
    <property type="entry name" value="PPR/CCM1_RNA-binding"/>
</dbReference>
<organism evidence="2">
    <name type="scientific">Absidia glauca</name>
    <name type="common">Pin mould</name>
    <dbReference type="NCBI Taxonomy" id="4829"/>
    <lineage>
        <taxon>Eukaryota</taxon>
        <taxon>Fungi</taxon>
        <taxon>Fungi incertae sedis</taxon>
        <taxon>Mucoromycota</taxon>
        <taxon>Mucoromycotina</taxon>
        <taxon>Mucoromycetes</taxon>
        <taxon>Mucorales</taxon>
        <taxon>Cunninghamellaceae</taxon>
        <taxon>Absidia</taxon>
    </lineage>
</organism>
<dbReference type="AlphaFoldDB" id="A0A163KAN7"/>
<dbReference type="Gene3D" id="1.25.40.10">
    <property type="entry name" value="Tetratricopeptide repeat domain"/>
    <property type="match status" value="2"/>
</dbReference>
<keyword evidence="1" id="KW-0677">Repeat</keyword>
<dbReference type="PANTHER" id="PTHR47942">
    <property type="entry name" value="TETRATRICOPEPTIDE REPEAT (TPR)-LIKE SUPERFAMILY PROTEIN-RELATED"/>
    <property type="match status" value="1"/>
</dbReference>
<keyword evidence="3" id="KW-1185">Reference proteome</keyword>
<evidence type="ECO:0000313" key="3">
    <source>
        <dbReference type="Proteomes" id="UP000078561"/>
    </source>
</evidence>
<dbReference type="OrthoDB" id="185373at2759"/>
<sequence length="386" mass="43850">MLRRLCKPLHHGTRKLSSPRPLSPWLRPMSTTTQHLSIPQLVQEHKTVASVVARLNETDSLQNTNGHELLAYYATKGRWQEAQEVYDEVFRYASNNNNNDNNMGDIRSNMATYGLLMEAYIRGDSVDEAIDIYYSLKDYMDLHPVAAQQKGLDFGVSLYTQLITALSDTTSTTSTADDDTVSPHLGYTVDDGAQEIMNVAKDCSSELRMAMLLFQDMRQQGLQADASIYLALLQRCGQEKDGYLVQQVHQYLRMDDGIELDDAMVYGLMDAYRRVGDEDAMVFELWENSASNSGDLLTLVLDMCREKRYKQHAGRVWAQLAMEQKTPSSYRQMVSCLCEANEWRQAKQLVMDMHGQGAPGYSDMVDLLIDYGKKQGIQPDQWDDLM</sequence>
<dbReference type="InterPro" id="IPR011990">
    <property type="entry name" value="TPR-like_helical_dom_sf"/>
</dbReference>
<dbReference type="Pfam" id="PF01535">
    <property type="entry name" value="PPR"/>
    <property type="match status" value="2"/>
</dbReference>
<evidence type="ECO:0000256" key="1">
    <source>
        <dbReference type="ARBA" id="ARBA00022737"/>
    </source>
</evidence>
<dbReference type="InterPro" id="IPR002885">
    <property type="entry name" value="PPR_rpt"/>
</dbReference>
<accession>A0A163KAN7</accession>
<dbReference type="OMA" id="LAYMNDG"/>
<dbReference type="EMBL" id="LT554635">
    <property type="protein sequence ID" value="SAM06811.1"/>
    <property type="molecule type" value="Genomic_DNA"/>
</dbReference>
<dbReference type="STRING" id="4829.A0A163KAN7"/>
<dbReference type="InParanoid" id="A0A163KAN7"/>
<proteinExistence type="predicted"/>
<evidence type="ECO:0000313" key="2">
    <source>
        <dbReference type="EMBL" id="SAM06811.1"/>
    </source>
</evidence>
<dbReference type="NCBIfam" id="TIGR00756">
    <property type="entry name" value="PPR"/>
    <property type="match status" value="1"/>
</dbReference>
<protein>
    <recommendedName>
        <fullName evidence="4">Pentacotripeptide-repeat region of PRORP domain-containing protein</fullName>
    </recommendedName>
</protein>
<gene>
    <name evidence="2" type="primary">ABSGL_12529.1 scaffold 12955</name>
</gene>
<evidence type="ECO:0008006" key="4">
    <source>
        <dbReference type="Google" id="ProtNLM"/>
    </source>
</evidence>